<reference evidence="3" key="1">
    <citation type="journal article" date="2013" name="Environ. Microbiol.">
        <title>Microbiota from the distal guts of lean and obese adolescents exhibit partial functional redundancy besides clear differences in community structure.</title>
        <authorList>
            <person name="Ferrer M."/>
            <person name="Ruiz A."/>
            <person name="Lanza F."/>
            <person name="Haange S.B."/>
            <person name="Oberbach A."/>
            <person name="Till H."/>
            <person name="Bargiela R."/>
            <person name="Campoy C."/>
            <person name="Segura M.T."/>
            <person name="Richter M."/>
            <person name="von Bergen M."/>
            <person name="Seifert J."/>
            <person name="Suarez A."/>
        </authorList>
    </citation>
    <scope>NUCLEOTIDE SEQUENCE</scope>
</reference>
<dbReference type="InterPro" id="IPR036389">
    <property type="entry name" value="RNase_III_sf"/>
</dbReference>
<proteinExistence type="predicted"/>
<dbReference type="EC" id="3.-.-.-" evidence="3"/>
<sequence length="89" mass="10177">MHTLQVLEKKLGYTFRCKEQLQAALYHSSYANEHRCCGVSSNERLEFLGDAVLGLVTADYLYHKHPDLPEGDLTRMRAALVCEESLYEV</sequence>
<dbReference type="CDD" id="cd00593">
    <property type="entry name" value="RIBOc"/>
    <property type="match status" value="1"/>
</dbReference>
<dbReference type="PANTHER" id="PTHR14950:SF37">
    <property type="entry name" value="ENDORIBONUCLEASE DICER"/>
    <property type="match status" value="1"/>
</dbReference>
<dbReference type="PROSITE" id="PS00517">
    <property type="entry name" value="RNASE_3_1"/>
    <property type="match status" value="1"/>
</dbReference>
<comment type="caution">
    <text evidence="3">The sequence shown here is derived from an EMBL/GenBank/DDBJ whole genome shotgun (WGS) entry which is preliminary data.</text>
</comment>
<protein>
    <submittedName>
        <fullName evidence="3">Ribonuclease III</fullName>
        <ecNumber evidence="3">3.-.-.-</ecNumber>
    </submittedName>
</protein>
<organism evidence="3">
    <name type="scientific">human gut metagenome</name>
    <dbReference type="NCBI Taxonomy" id="408170"/>
    <lineage>
        <taxon>unclassified sequences</taxon>
        <taxon>metagenomes</taxon>
        <taxon>organismal metagenomes</taxon>
    </lineage>
</organism>
<evidence type="ECO:0000313" key="3">
    <source>
        <dbReference type="EMBL" id="EKC74478.1"/>
    </source>
</evidence>
<dbReference type="GO" id="GO:0006396">
    <property type="term" value="P:RNA processing"/>
    <property type="evidence" value="ECO:0007669"/>
    <property type="project" value="InterPro"/>
</dbReference>
<keyword evidence="1 3" id="KW-0378">Hydrolase</keyword>
<evidence type="ECO:0000256" key="1">
    <source>
        <dbReference type="ARBA" id="ARBA00022801"/>
    </source>
</evidence>
<dbReference type="SUPFAM" id="SSF69065">
    <property type="entry name" value="RNase III domain-like"/>
    <property type="match status" value="1"/>
</dbReference>
<dbReference type="EMBL" id="AJWZ01001207">
    <property type="protein sequence ID" value="EKC74478.1"/>
    <property type="molecule type" value="Genomic_DNA"/>
</dbReference>
<name>K1TX78_9ZZZZ</name>
<dbReference type="PROSITE" id="PS50142">
    <property type="entry name" value="RNASE_3_2"/>
    <property type="match status" value="1"/>
</dbReference>
<dbReference type="SMART" id="SM00535">
    <property type="entry name" value="RIBOc"/>
    <property type="match status" value="1"/>
</dbReference>
<feature type="domain" description="RNase III" evidence="2">
    <location>
        <begin position="4"/>
        <end position="89"/>
    </location>
</feature>
<dbReference type="PANTHER" id="PTHR14950">
    <property type="entry name" value="DICER-RELATED"/>
    <property type="match status" value="1"/>
</dbReference>
<dbReference type="AlphaFoldDB" id="K1TX78"/>
<evidence type="ECO:0000259" key="2">
    <source>
        <dbReference type="PROSITE" id="PS50142"/>
    </source>
</evidence>
<dbReference type="Gene3D" id="1.10.1520.10">
    <property type="entry name" value="Ribonuclease III domain"/>
    <property type="match status" value="1"/>
</dbReference>
<accession>K1TX78</accession>
<feature type="non-terminal residue" evidence="3">
    <location>
        <position position="89"/>
    </location>
</feature>
<dbReference type="InterPro" id="IPR000999">
    <property type="entry name" value="RNase_III_dom"/>
</dbReference>
<dbReference type="GO" id="GO:0004525">
    <property type="term" value="F:ribonuclease III activity"/>
    <property type="evidence" value="ECO:0007669"/>
    <property type="project" value="InterPro"/>
</dbReference>
<gene>
    <name evidence="3" type="ORF">OBE_01848</name>
</gene>
<dbReference type="Pfam" id="PF14622">
    <property type="entry name" value="Ribonucleas_3_3"/>
    <property type="match status" value="1"/>
</dbReference>